<dbReference type="AlphaFoldDB" id="A0A0A0KDQ8"/>
<dbReference type="GO" id="GO:0006508">
    <property type="term" value="P:proteolysis"/>
    <property type="evidence" value="ECO:0007669"/>
    <property type="project" value="InterPro"/>
</dbReference>
<dbReference type="Gene3D" id="3.40.50.1820">
    <property type="entry name" value="alpha/beta hydrolase"/>
    <property type="match status" value="1"/>
</dbReference>
<sequence length="167" mass="18903">MVVDSTDDTLSCITYYVCNAIFTSIMLHAGDMNHYDIRKKCEGSLCYDFSNMEKFLNQQSVREALGVGDIEFVSCSPTVYKAMLAIQDGCMQCNDPVRRSSWLLLRSPSWLMVQKQACLKDMAPSVHDAGHMVPMDQPKAALEMLKRWTRGTLYEKSSDPQILVVDM</sequence>
<dbReference type="Pfam" id="PF00450">
    <property type="entry name" value="Peptidase_S10"/>
    <property type="match status" value="2"/>
</dbReference>
<reference evidence="2 3" key="3">
    <citation type="journal article" date="2010" name="BMC Genomics">
        <title>Transcriptome sequencing and comparative analysis of cucumber flowers with different sex types.</title>
        <authorList>
            <person name="Guo S."/>
            <person name="Zheng Y."/>
            <person name="Joung J.G."/>
            <person name="Liu S."/>
            <person name="Zhang Z."/>
            <person name="Crasta O.R."/>
            <person name="Sobral B.W."/>
            <person name="Xu Y."/>
            <person name="Huang S."/>
            <person name="Fei Z."/>
        </authorList>
    </citation>
    <scope>NUCLEOTIDE SEQUENCE [LARGE SCALE GENOMIC DNA]</scope>
    <source>
        <strain evidence="3">cv. 9930</strain>
    </source>
</reference>
<dbReference type="OMA" id="IHDAGHM"/>
<dbReference type="Gene3D" id="1.10.287.410">
    <property type="match status" value="1"/>
</dbReference>
<proteinExistence type="inferred from homology"/>
<protein>
    <submittedName>
        <fullName evidence="2">Uncharacterized protein</fullName>
    </submittedName>
</protein>
<reference evidence="2 3" key="4">
    <citation type="journal article" date="2011" name="BMC Genomics">
        <title>RNA-Seq improves annotation of protein-coding genes in the cucumber genome.</title>
        <authorList>
            <person name="Li Z."/>
            <person name="Zhang Z."/>
            <person name="Yan P."/>
            <person name="Huang S."/>
            <person name="Fei Z."/>
            <person name="Lin K."/>
        </authorList>
    </citation>
    <scope>NUCLEOTIDE SEQUENCE [LARGE SCALE GENOMIC DNA]</scope>
    <source>
        <strain evidence="3">cv. 9930</strain>
    </source>
</reference>
<dbReference type="Gramene" id="KGN47850">
    <property type="protein sequence ID" value="KGN47850"/>
    <property type="gene ID" value="Csa_6G407110"/>
</dbReference>
<reference evidence="2 3" key="2">
    <citation type="journal article" date="2009" name="PLoS ONE">
        <title>An integrated genetic and cytogenetic map of the cucumber genome.</title>
        <authorList>
            <person name="Ren Y."/>
            <person name="Zhang Z."/>
            <person name="Liu J."/>
            <person name="Staub J.E."/>
            <person name="Han Y."/>
            <person name="Cheng Z."/>
            <person name="Li X."/>
            <person name="Lu J."/>
            <person name="Miao H."/>
            <person name="Kang H."/>
            <person name="Xie B."/>
            <person name="Gu X."/>
            <person name="Wang X."/>
            <person name="Du Y."/>
            <person name="Jin W."/>
            <person name="Huang S."/>
        </authorList>
    </citation>
    <scope>NUCLEOTIDE SEQUENCE [LARGE SCALE GENOMIC DNA]</scope>
    <source>
        <strain evidence="3">cv. 9930</strain>
    </source>
</reference>
<dbReference type="Proteomes" id="UP000029981">
    <property type="component" value="Chromosome 6"/>
</dbReference>
<comment type="similarity">
    <text evidence="1">Belongs to the peptidase S10 family.</text>
</comment>
<dbReference type="SUPFAM" id="SSF53474">
    <property type="entry name" value="alpha/beta-Hydrolases"/>
    <property type="match status" value="1"/>
</dbReference>
<dbReference type="InterPro" id="IPR001563">
    <property type="entry name" value="Peptidase_S10"/>
</dbReference>
<dbReference type="Gene3D" id="3.40.50.12670">
    <property type="match status" value="1"/>
</dbReference>
<organism evidence="2 3">
    <name type="scientific">Cucumis sativus</name>
    <name type="common">Cucumber</name>
    <dbReference type="NCBI Taxonomy" id="3659"/>
    <lineage>
        <taxon>Eukaryota</taxon>
        <taxon>Viridiplantae</taxon>
        <taxon>Streptophyta</taxon>
        <taxon>Embryophyta</taxon>
        <taxon>Tracheophyta</taxon>
        <taxon>Spermatophyta</taxon>
        <taxon>Magnoliopsida</taxon>
        <taxon>eudicotyledons</taxon>
        <taxon>Gunneridae</taxon>
        <taxon>Pentapetalae</taxon>
        <taxon>rosids</taxon>
        <taxon>fabids</taxon>
        <taxon>Cucurbitales</taxon>
        <taxon>Cucurbitaceae</taxon>
        <taxon>Benincaseae</taxon>
        <taxon>Cucumis</taxon>
    </lineage>
</organism>
<dbReference type="InterPro" id="IPR029058">
    <property type="entry name" value="AB_hydrolase_fold"/>
</dbReference>
<gene>
    <name evidence="2" type="ORF">Csa_6G407110</name>
</gene>
<accession>A0A0A0KDQ8</accession>
<evidence type="ECO:0000313" key="2">
    <source>
        <dbReference type="EMBL" id="KGN47850.1"/>
    </source>
</evidence>
<dbReference type="EMBL" id="CM002927">
    <property type="protein sequence ID" value="KGN47850.1"/>
    <property type="molecule type" value="Genomic_DNA"/>
</dbReference>
<evidence type="ECO:0000256" key="1">
    <source>
        <dbReference type="ARBA" id="ARBA00009431"/>
    </source>
</evidence>
<name>A0A0A0KDQ8_CUCSA</name>
<evidence type="ECO:0000313" key="3">
    <source>
        <dbReference type="Proteomes" id="UP000029981"/>
    </source>
</evidence>
<keyword evidence="3" id="KW-1185">Reference proteome</keyword>
<dbReference type="GO" id="GO:0004185">
    <property type="term" value="F:serine-type carboxypeptidase activity"/>
    <property type="evidence" value="ECO:0007669"/>
    <property type="project" value="InterPro"/>
</dbReference>
<reference evidence="2 3" key="1">
    <citation type="journal article" date="2009" name="Nat. Genet.">
        <title>The genome of the cucumber, Cucumis sativus L.</title>
        <authorList>
            <person name="Huang S."/>
            <person name="Li R."/>
            <person name="Zhang Z."/>
            <person name="Li L."/>
            <person name="Gu X."/>
            <person name="Fan W."/>
            <person name="Lucas W.J."/>
            <person name="Wang X."/>
            <person name="Xie B."/>
            <person name="Ni P."/>
            <person name="Ren Y."/>
            <person name="Zhu H."/>
            <person name="Li J."/>
            <person name="Lin K."/>
            <person name="Jin W."/>
            <person name="Fei Z."/>
            <person name="Li G."/>
            <person name="Staub J."/>
            <person name="Kilian A."/>
            <person name="van der Vossen E.A."/>
            <person name="Wu Y."/>
            <person name="Guo J."/>
            <person name="He J."/>
            <person name="Jia Z."/>
            <person name="Ren Y."/>
            <person name="Tian G."/>
            <person name="Lu Y."/>
            <person name="Ruan J."/>
            <person name="Qian W."/>
            <person name="Wang M."/>
            <person name="Huang Q."/>
            <person name="Li B."/>
            <person name="Xuan Z."/>
            <person name="Cao J."/>
            <person name="Asan"/>
            <person name="Wu Z."/>
            <person name="Zhang J."/>
            <person name="Cai Q."/>
            <person name="Bai Y."/>
            <person name="Zhao B."/>
            <person name="Han Y."/>
            <person name="Li Y."/>
            <person name="Li X."/>
            <person name="Wang S."/>
            <person name="Shi Q."/>
            <person name="Liu S."/>
            <person name="Cho W.K."/>
            <person name="Kim J.Y."/>
            <person name="Xu Y."/>
            <person name="Heller-Uszynska K."/>
            <person name="Miao H."/>
            <person name="Cheng Z."/>
            <person name="Zhang S."/>
            <person name="Wu J."/>
            <person name="Yang Y."/>
            <person name="Kang H."/>
            <person name="Li M."/>
            <person name="Liang H."/>
            <person name="Ren X."/>
            <person name="Shi Z."/>
            <person name="Wen M."/>
            <person name="Jian M."/>
            <person name="Yang H."/>
            <person name="Zhang G."/>
            <person name="Yang Z."/>
            <person name="Chen R."/>
            <person name="Liu S."/>
            <person name="Li J."/>
            <person name="Ma L."/>
            <person name="Liu H."/>
            <person name="Zhou Y."/>
            <person name="Zhao J."/>
            <person name="Fang X."/>
            <person name="Li G."/>
            <person name="Fang L."/>
            <person name="Li Y."/>
            <person name="Liu D."/>
            <person name="Zheng H."/>
            <person name="Zhang Y."/>
            <person name="Qin N."/>
            <person name="Li Z."/>
            <person name="Yang G."/>
            <person name="Yang S."/>
            <person name="Bolund L."/>
            <person name="Kristiansen K."/>
            <person name="Zheng H."/>
            <person name="Li S."/>
            <person name="Zhang X."/>
            <person name="Yang H."/>
            <person name="Wang J."/>
            <person name="Sun R."/>
            <person name="Zhang B."/>
            <person name="Jiang S."/>
            <person name="Wang J."/>
            <person name="Du Y."/>
            <person name="Li S."/>
        </authorList>
    </citation>
    <scope>NUCLEOTIDE SEQUENCE [LARGE SCALE GENOMIC DNA]</scope>
    <source>
        <strain evidence="3">cv. 9930</strain>
    </source>
</reference>